<name>U2YC02_9SPHN</name>
<dbReference type="eggNOG" id="COG1196">
    <property type="taxonomic scope" value="Bacteria"/>
</dbReference>
<gene>
    <name evidence="1" type="ORF">NT2_16_00120</name>
</gene>
<evidence type="ECO:0000313" key="1">
    <source>
        <dbReference type="EMBL" id="GAD51076.1"/>
    </source>
</evidence>
<dbReference type="KEGG" id="ntd:EGO55_19430"/>
<dbReference type="AlphaFoldDB" id="U2YC02"/>
<proteinExistence type="predicted"/>
<dbReference type="Proteomes" id="UP000016568">
    <property type="component" value="Unassembled WGS sequence"/>
</dbReference>
<dbReference type="EMBL" id="BASZ01000016">
    <property type="protein sequence ID" value="GAD51076.1"/>
    <property type="molecule type" value="Genomic_DNA"/>
</dbReference>
<keyword evidence="2" id="KW-1185">Reference proteome</keyword>
<organism evidence="1 2">
    <name type="scientific">Caenibius tardaugens NBRC 16725</name>
    <dbReference type="NCBI Taxonomy" id="1219035"/>
    <lineage>
        <taxon>Bacteria</taxon>
        <taxon>Pseudomonadati</taxon>
        <taxon>Pseudomonadota</taxon>
        <taxon>Alphaproteobacteria</taxon>
        <taxon>Sphingomonadales</taxon>
        <taxon>Erythrobacteraceae</taxon>
        <taxon>Caenibius</taxon>
    </lineage>
</organism>
<dbReference type="GO" id="GO:0003677">
    <property type="term" value="F:DNA binding"/>
    <property type="evidence" value="ECO:0007669"/>
    <property type="project" value="InterPro"/>
</dbReference>
<evidence type="ECO:0008006" key="3">
    <source>
        <dbReference type="Google" id="ProtNLM"/>
    </source>
</evidence>
<protein>
    <recommendedName>
        <fullName evidence="3">DNA N-6-adenine-methyltransferase</fullName>
    </recommendedName>
</protein>
<dbReference type="InterPro" id="IPR008593">
    <property type="entry name" value="Dam_MeTrfase"/>
</dbReference>
<accession>U2YC02</accession>
<dbReference type="Pfam" id="PF05869">
    <property type="entry name" value="Dam"/>
    <property type="match status" value="1"/>
</dbReference>
<dbReference type="GO" id="GO:0009307">
    <property type="term" value="P:DNA restriction-modification system"/>
    <property type="evidence" value="ECO:0007669"/>
    <property type="project" value="InterPro"/>
</dbReference>
<dbReference type="RefSeq" id="WP_021691894.1">
    <property type="nucleotide sequence ID" value="NZ_BASZ01000016.1"/>
</dbReference>
<reference evidence="1 2" key="1">
    <citation type="submission" date="2013-09" db="EMBL/GenBank/DDBJ databases">
        <title>Whole genome shotgun sequence of Novosphingobium tardaugens NBRC 16725.</title>
        <authorList>
            <person name="Isaki S."/>
            <person name="Hosoyama A."/>
            <person name="Tsuchikane K."/>
            <person name="Katsumata H."/>
            <person name="Ando Y."/>
            <person name="Yamazaki S."/>
            <person name="Fujita N."/>
        </authorList>
    </citation>
    <scope>NUCLEOTIDE SEQUENCE [LARGE SCALE GENOMIC DNA]</scope>
    <source>
        <strain evidence="1 2">NBRC 16725</strain>
    </source>
</reference>
<comment type="caution">
    <text evidence="1">The sequence shown here is derived from an EMBL/GenBank/DDBJ whole genome shotgun (WGS) entry which is preliminary data.</text>
</comment>
<dbReference type="OrthoDB" id="189843at2"/>
<evidence type="ECO:0000313" key="2">
    <source>
        <dbReference type="Proteomes" id="UP000016568"/>
    </source>
</evidence>
<sequence>MIPFSSRTAATRDDWQTPLHYIAALGPFDLDPCANIDNPTRCAAKGFTIDHNGLAREWRGRVWLNPPYGGIAPAKAWLSKLARHGNGVALIPPRVGARWFHDVVLSTADAILFLKGRVAFIDPAAQQPVKGNNADSILIAYGAANVMAFEHCGLDGMLWKLRPAQAGAARNARP</sequence>
<dbReference type="GO" id="GO:0009007">
    <property type="term" value="F:site-specific DNA-methyltransferase (adenine-specific) activity"/>
    <property type="evidence" value="ECO:0007669"/>
    <property type="project" value="InterPro"/>
</dbReference>